<evidence type="ECO:0000313" key="4">
    <source>
        <dbReference type="Proteomes" id="UP000516314"/>
    </source>
</evidence>
<dbReference type="InterPro" id="IPR029071">
    <property type="entry name" value="Ubiquitin-like_domsf"/>
</dbReference>
<dbReference type="SUPFAM" id="SSF54236">
    <property type="entry name" value="Ubiquitin-like"/>
    <property type="match status" value="4"/>
</dbReference>
<organism evidence="3 4">
    <name type="scientific">Arabidopsis thaliana</name>
    <name type="common">Mouse-ear cress</name>
    <dbReference type="NCBI Taxonomy" id="3702"/>
    <lineage>
        <taxon>Eukaryota</taxon>
        <taxon>Viridiplantae</taxon>
        <taxon>Streptophyta</taxon>
        <taxon>Embryophyta</taxon>
        <taxon>Tracheophyta</taxon>
        <taxon>Spermatophyta</taxon>
        <taxon>Magnoliopsida</taxon>
        <taxon>eudicotyledons</taxon>
        <taxon>Gunneridae</taxon>
        <taxon>Pentapetalae</taxon>
        <taxon>rosids</taxon>
        <taxon>malvids</taxon>
        <taxon>Brassicales</taxon>
        <taxon>Brassicaceae</taxon>
        <taxon>Camelineae</taxon>
        <taxon>Arabidopsis</taxon>
    </lineage>
</organism>
<feature type="domain" description="Ubiquitin-like" evidence="2">
    <location>
        <begin position="518"/>
        <end position="601"/>
    </location>
</feature>
<dbReference type="Proteomes" id="UP000516314">
    <property type="component" value="Chromosome 4"/>
</dbReference>
<name>A0A7G2EX53_ARATH</name>
<dbReference type="PANTHER" id="PTHR10621:SF38">
    <property type="entry name" value="UBIQUITIN DOMAIN-CONTAINING PROTEIN 7SL RNA1-RELATED"/>
    <property type="match status" value="1"/>
</dbReference>
<dbReference type="InterPro" id="IPR000626">
    <property type="entry name" value="Ubiquitin-like_dom"/>
</dbReference>
<feature type="domain" description="Ubiquitin-like" evidence="2">
    <location>
        <begin position="1"/>
        <end position="76"/>
    </location>
</feature>
<dbReference type="PROSITE" id="PS50053">
    <property type="entry name" value="UBIQUITIN_2"/>
    <property type="match status" value="3"/>
</dbReference>
<evidence type="ECO:0000313" key="3">
    <source>
        <dbReference type="EMBL" id="CAD5327012.1"/>
    </source>
</evidence>
<feature type="compositionally biased region" description="Polar residues" evidence="1">
    <location>
        <begin position="73"/>
        <end position="88"/>
    </location>
</feature>
<dbReference type="FunFam" id="3.10.20.90:FF:000341">
    <property type="entry name" value="Ubiquitin-like superfamily protein"/>
    <property type="match status" value="2"/>
</dbReference>
<dbReference type="PANTHER" id="PTHR10621">
    <property type="entry name" value="UV EXCISION REPAIR PROTEIN RAD23"/>
    <property type="match status" value="1"/>
</dbReference>
<feature type="domain" description="Ubiquitin-like" evidence="2">
    <location>
        <begin position="434"/>
        <end position="510"/>
    </location>
</feature>
<dbReference type="SMART" id="SM00213">
    <property type="entry name" value="UBQ"/>
    <property type="match status" value="2"/>
</dbReference>
<evidence type="ECO:0000256" key="1">
    <source>
        <dbReference type="SAM" id="MobiDB-lite"/>
    </source>
</evidence>
<gene>
    <name evidence="3" type="ORF">AT9943_LOCUS14733</name>
</gene>
<dbReference type="CDD" id="cd17039">
    <property type="entry name" value="Ubl_ubiquitin_like"/>
    <property type="match status" value="1"/>
</dbReference>
<evidence type="ECO:0000259" key="2">
    <source>
        <dbReference type="PROSITE" id="PS50053"/>
    </source>
</evidence>
<dbReference type="Gene3D" id="3.10.20.90">
    <property type="entry name" value="Phosphatidylinositol 3-kinase Catalytic Subunit, Chain A, domain 1"/>
    <property type="match status" value="3"/>
</dbReference>
<feature type="region of interest" description="Disordered" evidence="1">
    <location>
        <begin position="72"/>
        <end position="92"/>
    </location>
</feature>
<sequence>MKMTVENESGSTFSIDIGLQDTVLTFKRKIEMTQRIPVSRQTIFFQGKLLEDHLDIFEWDILQNPLLHLSISPDDNPTQNQVPQSPSNPIHEFVKNQDSAEDKKNPVLLHQTGKPPLPPKSSPLTTENFSKNQHDRPVITKMVPELLGPKGTSPVTVGRRRNRDQEVQNRVSSSSDSVKEVINIPDTPARKKTKNYPLKITVMVQPFEETRRIQVEVNVLSNVEVLRKELVKMQERGELNLPHEGFFFIHKQDVLREDQSFMANRVAPGDTIEIFQGYVTYTGSLPRTLFVENQSGSSLEIEVDHKDTVLELKQKIEKSQYLSEKERIPKKPIVVCVLPYSGESEAAKGIPVAVNVKMNDNVKELRNELVKIAENDELNLPQEQNEIGPAGHSGSERRQSVIRPLLNMPTTEPARGPEPVFHHLNVPTWVTSSCYLARRSKDRGSPFSIEVGYFDTVLEIKEKIEKYQRILVSKQTLFFQGNVLQDHLDIEKCQILDNSRLQLFISSPGNNDQNRNNQKLRVMVLPKCGTRKIPVEVNAGDNVGELRKELAKIQQRFQLNLPQDGYFFIYKQNVMDDDRSFRWHRVDHGDTIEIFNGSVSGGS</sequence>
<dbReference type="Pfam" id="PF00240">
    <property type="entry name" value="ubiquitin"/>
    <property type="match status" value="3"/>
</dbReference>
<dbReference type="EMBL" id="LR881469">
    <property type="protein sequence ID" value="CAD5327012.1"/>
    <property type="molecule type" value="Genomic_DNA"/>
</dbReference>
<protein>
    <submittedName>
        <fullName evidence="3">(thale cress) hypothetical protein</fullName>
    </submittedName>
</protein>
<accession>A0A7G2EX53</accession>
<feature type="region of interest" description="Disordered" evidence="1">
    <location>
        <begin position="107"/>
        <end position="179"/>
    </location>
</feature>
<reference evidence="3 4" key="1">
    <citation type="submission" date="2020-09" db="EMBL/GenBank/DDBJ databases">
        <authorList>
            <person name="Ashkenazy H."/>
        </authorList>
    </citation>
    <scope>NUCLEOTIDE SEQUENCE [LARGE SCALE GENOMIC DNA]</scope>
    <source>
        <strain evidence="4">cv. Cdm-0</strain>
    </source>
</reference>
<proteinExistence type="predicted"/>
<dbReference type="AlphaFoldDB" id="A0A7G2EX53"/>